<gene>
    <name evidence="1" type="ORF">CIB84_013431</name>
</gene>
<reference evidence="1 2" key="1">
    <citation type="submission" date="2018-01" db="EMBL/GenBank/DDBJ databases">
        <title>Comparison of the Chinese Bamboo Partridge and Red Junglefowl genome sequences highlights the importance of demography in genome evolution.</title>
        <authorList>
            <person name="Tiley G.P."/>
            <person name="Kimball R.T."/>
            <person name="Braun E.L."/>
            <person name="Burleigh J.G."/>
        </authorList>
    </citation>
    <scope>NUCLEOTIDE SEQUENCE [LARGE SCALE GENOMIC DNA]</scope>
    <source>
        <strain evidence="1">RTK389</strain>
        <tissue evidence="1">Blood</tissue>
    </source>
</reference>
<protein>
    <submittedName>
        <fullName evidence="1">Uncharacterized protein</fullName>
    </submittedName>
</protein>
<comment type="caution">
    <text evidence="1">The sequence shown here is derived from an EMBL/GenBank/DDBJ whole genome shotgun (WGS) entry which is preliminary data.</text>
</comment>
<keyword evidence="2" id="KW-1185">Reference proteome</keyword>
<dbReference type="Proteomes" id="UP000237246">
    <property type="component" value="Unassembled WGS sequence"/>
</dbReference>
<organism evidence="1 2">
    <name type="scientific">Bambusicola thoracicus</name>
    <name type="common">Chinese bamboo-partridge</name>
    <name type="synonym">Perdix thoracica</name>
    <dbReference type="NCBI Taxonomy" id="9083"/>
    <lineage>
        <taxon>Eukaryota</taxon>
        <taxon>Metazoa</taxon>
        <taxon>Chordata</taxon>
        <taxon>Craniata</taxon>
        <taxon>Vertebrata</taxon>
        <taxon>Euteleostomi</taxon>
        <taxon>Archelosauria</taxon>
        <taxon>Archosauria</taxon>
        <taxon>Dinosauria</taxon>
        <taxon>Saurischia</taxon>
        <taxon>Theropoda</taxon>
        <taxon>Coelurosauria</taxon>
        <taxon>Aves</taxon>
        <taxon>Neognathae</taxon>
        <taxon>Galloanserae</taxon>
        <taxon>Galliformes</taxon>
        <taxon>Phasianidae</taxon>
        <taxon>Perdicinae</taxon>
        <taxon>Bambusicola</taxon>
    </lineage>
</organism>
<name>A0A2P4SFE3_BAMTH</name>
<evidence type="ECO:0000313" key="1">
    <source>
        <dbReference type="EMBL" id="POI22821.1"/>
    </source>
</evidence>
<sequence length="8" mass="882">MKTGKQSC</sequence>
<dbReference type="EMBL" id="PPHD01054627">
    <property type="protein sequence ID" value="POI22821.1"/>
    <property type="molecule type" value="Genomic_DNA"/>
</dbReference>
<evidence type="ECO:0000313" key="2">
    <source>
        <dbReference type="Proteomes" id="UP000237246"/>
    </source>
</evidence>
<accession>A0A2P4SFE3</accession>
<proteinExistence type="predicted"/>